<accession>A0A5J6LBP2</accession>
<evidence type="ECO:0000313" key="4">
    <source>
        <dbReference type="EMBL" id="QEW05622.1"/>
    </source>
</evidence>
<organism evidence="4 5">
    <name type="scientific">Nitrincola iocasae</name>
    <dbReference type="NCBI Taxonomy" id="2614693"/>
    <lineage>
        <taxon>Bacteria</taxon>
        <taxon>Pseudomonadati</taxon>
        <taxon>Pseudomonadota</taxon>
        <taxon>Gammaproteobacteria</taxon>
        <taxon>Oceanospirillales</taxon>
        <taxon>Oceanospirillaceae</taxon>
        <taxon>Nitrincola</taxon>
    </lineage>
</organism>
<feature type="region of interest" description="Disordered" evidence="1">
    <location>
        <begin position="186"/>
        <end position="216"/>
    </location>
</feature>
<evidence type="ECO:0000259" key="3">
    <source>
        <dbReference type="Pfam" id="PF23771"/>
    </source>
</evidence>
<dbReference type="Proteomes" id="UP000325606">
    <property type="component" value="Chromosome"/>
</dbReference>
<dbReference type="InterPro" id="IPR024498">
    <property type="entry name" value="DUF2786"/>
</dbReference>
<evidence type="ECO:0000259" key="2">
    <source>
        <dbReference type="Pfam" id="PF10979"/>
    </source>
</evidence>
<dbReference type="Pfam" id="PF23771">
    <property type="entry name" value="DUF7168"/>
    <property type="match status" value="1"/>
</dbReference>
<proteinExistence type="predicted"/>
<dbReference type="KEGG" id="nik:F5I99_03455"/>
<feature type="domain" description="DUF7168" evidence="3">
    <location>
        <begin position="44"/>
        <end position="191"/>
    </location>
</feature>
<name>A0A5J6LBP2_9GAMM</name>
<protein>
    <submittedName>
        <fullName evidence="4">DUF2786 domain-containing protein</fullName>
    </submittedName>
</protein>
<evidence type="ECO:0000313" key="5">
    <source>
        <dbReference type="Proteomes" id="UP000325606"/>
    </source>
</evidence>
<feature type="compositionally biased region" description="Basic and acidic residues" evidence="1">
    <location>
        <begin position="186"/>
        <end position="212"/>
    </location>
</feature>
<dbReference type="AlphaFoldDB" id="A0A5J6LBP2"/>
<gene>
    <name evidence="4" type="ORF">F5I99_03455</name>
</gene>
<reference evidence="4 5" key="1">
    <citation type="submission" date="2019-09" db="EMBL/GenBank/DDBJ databases">
        <title>Nitrincola iocasae sp. nov., a bacterium isolated from the sediment collected at a cold seep field in South China Sea.</title>
        <authorList>
            <person name="Zhang H."/>
            <person name="Wang H."/>
            <person name="Li C."/>
        </authorList>
    </citation>
    <scope>NUCLEOTIDE SEQUENCE [LARGE SCALE GENOMIC DNA]</scope>
    <source>
        <strain evidence="4 5">KXZD1103</strain>
    </source>
</reference>
<dbReference type="InterPro" id="IPR055592">
    <property type="entry name" value="DUF7168"/>
</dbReference>
<sequence length="242" mass="26885">MDRKILEKIKKCLRLAKSSNANEAATAMRQAQKLMEMHGITSDDISISDVETATSNAGAGKNPPTYIAMLANMIADAFGAELVYGAKHDGYKWSGYFEFYGLGGNAEIAGYAFEVLGRHLKRDRSNYMSGLNKRIKRTTKVRRGDLYAEAWIYAVAMQVSKHQRSESENSIIAAYKAKRWDKPLENLKTRDNTKGRSNHDYDALRQGGRDGQKVSFHQGVKGDKRTGIGRDKLALAHSAGGY</sequence>
<dbReference type="Pfam" id="PF10979">
    <property type="entry name" value="DUF2786"/>
    <property type="match status" value="1"/>
</dbReference>
<evidence type="ECO:0000256" key="1">
    <source>
        <dbReference type="SAM" id="MobiDB-lite"/>
    </source>
</evidence>
<dbReference type="RefSeq" id="WP_151053666.1">
    <property type="nucleotide sequence ID" value="NZ_CP044222.1"/>
</dbReference>
<keyword evidence="5" id="KW-1185">Reference proteome</keyword>
<dbReference type="InterPro" id="IPR016868">
    <property type="entry name" value="Phage_B3_Orf5"/>
</dbReference>
<dbReference type="PIRSF" id="PIRSF028111">
    <property type="entry name" value="UCP028111"/>
    <property type="match status" value="1"/>
</dbReference>
<feature type="domain" description="DUF2786" evidence="2">
    <location>
        <begin position="4"/>
        <end position="41"/>
    </location>
</feature>
<dbReference type="EMBL" id="CP044222">
    <property type="protein sequence ID" value="QEW05622.1"/>
    <property type="molecule type" value="Genomic_DNA"/>
</dbReference>